<evidence type="ECO:0000256" key="2">
    <source>
        <dbReference type="ARBA" id="ARBA00022670"/>
    </source>
</evidence>
<reference evidence="12" key="2">
    <citation type="submission" date="2025-08" db="UniProtKB">
        <authorList>
            <consortium name="Ensembl"/>
        </authorList>
    </citation>
    <scope>IDENTIFICATION</scope>
    <source>
        <strain evidence="12">Hereford</strain>
    </source>
</reference>
<feature type="compositionally biased region" description="Low complexity" evidence="11">
    <location>
        <begin position="34"/>
        <end position="48"/>
    </location>
</feature>
<evidence type="ECO:0000256" key="6">
    <source>
        <dbReference type="ARBA" id="ARBA00034908"/>
    </source>
</evidence>
<dbReference type="GO" id="GO:0070005">
    <property type="term" value="F:cysteine-type aminopeptidase activity"/>
    <property type="evidence" value="ECO:0007669"/>
    <property type="project" value="Ensembl"/>
</dbReference>
<dbReference type="GO" id="GO:0004239">
    <property type="term" value="F:initiator methionyl aminopeptidase activity"/>
    <property type="evidence" value="ECO:0007669"/>
    <property type="project" value="Ensembl"/>
</dbReference>
<dbReference type="Ensembl" id="ENSBTAT00000135161.1">
    <property type="protein sequence ID" value="ENSBTAP00000084483.1"/>
    <property type="gene ID" value="ENSBTAG00000023453.6"/>
</dbReference>
<evidence type="ECO:0000256" key="1">
    <source>
        <dbReference type="ARBA" id="ARBA00022438"/>
    </source>
</evidence>
<dbReference type="PANTHER" id="PTHR28631:SF1">
    <property type="entry name" value="ACTIN MATURATION PROTEASE"/>
    <property type="match status" value="1"/>
</dbReference>
<organism evidence="12 13">
    <name type="scientific">Bos taurus</name>
    <name type="common">Bovine</name>
    <dbReference type="NCBI Taxonomy" id="9913"/>
    <lineage>
        <taxon>Eukaryota</taxon>
        <taxon>Metazoa</taxon>
        <taxon>Chordata</taxon>
        <taxon>Craniata</taxon>
        <taxon>Vertebrata</taxon>
        <taxon>Euteleostomi</taxon>
        <taxon>Mammalia</taxon>
        <taxon>Eutheria</taxon>
        <taxon>Laurasiatheria</taxon>
        <taxon>Artiodactyla</taxon>
        <taxon>Ruminantia</taxon>
        <taxon>Pecora</taxon>
        <taxon>Bovidae</taxon>
        <taxon>Bovinae</taxon>
        <taxon>Bos</taxon>
    </lineage>
</organism>
<dbReference type="AlphaFoldDB" id="A0AAA9SKS7"/>
<evidence type="ECO:0000256" key="8">
    <source>
        <dbReference type="ARBA" id="ARBA00049041"/>
    </source>
</evidence>
<comment type="catalytic activity">
    <reaction evidence="7">
        <text>N-terminal N(alpha)-acetyl-L-cysteinyl-L-glutamyl-[protein] + H2O = N-terminal L-glutamyl-[protein] + N-acetyl-L-cysteine</text>
        <dbReference type="Rhea" id="RHEA:74583"/>
        <dbReference type="Rhea" id="RHEA-COMP:12668"/>
        <dbReference type="Rhea" id="RHEA-COMP:18396"/>
        <dbReference type="ChEBI" id="CHEBI:15377"/>
        <dbReference type="ChEBI" id="CHEBI:64721"/>
        <dbReference type="ChEBI" id="CHEBI:78236"/>
        <dbReference type="ChEBI" id="CHEBI:193601"/>
    </reaction>
    <physiologicalReaction direction="left-to-right" evidence="7">
        <dbReference type="Rhea" id="RHEA:74584"/>
    </physiologicalReaction>
</comment>
<comment type="catalytic activity">
    <reaction evidence="10">
        <text>N-terminal N(alpha)-acetyl-L-methionyl-L-glutamyl-[protein] + H2O = N-terminal L-glutamyl-[protein] + N-acetyl-L-methionine</text>
        <dbReference type="Rhea" id="RHEA:74575"/>
        <dbReference type="Rhea" id="RHEA-COMP:12668"/>
        <dbReference type="Rhea" id="RHEA-COMP:12697"/>
        <dbReference type="ChEBI" id="CHEBI:15377"/>
        <dbReference type="ChEBI" id="CHEBI:64721"/>
        <dbReference type="ChEBI" id="CHEBI:71670"/>
        <dbReference type="ChEBI" id="CHEBI:133360"/>
    </reaction>
    <physiologicalReaction direction="left-to-right" evidence="10">
        <dbReference type="Rhea" id="RHEA:74576"/>
    </physiologicalReaction>
</comment>
<keyword evidence="3" id="KW-0378">Hydrolase</keyword>
<evidence type="ECO:0000313" key="13">
    <source>
        <dbReference type="Proteomes" id="UP000009136"/>
    </source>
</evidence>
<dbReference type="PANTHER" id="PTHR28631">
    <property type="entry name" value="UPF0692 PROTEIN C19ORF54"/>
    <property type="match status" value="1"/>
</dbReference>
<keyword evidence="2" id="KW-0645">Protease</keyword>
<evidence type="ECO:0000256" key="9">
    <source>
        <dbReference type="ARBA" id="ARBA00093241"/>
    </source>
</evidence>
<protein>
    <recommendedName>
        <fullName evidence="5">Actin maturation protease</fullName>
    </recommendedName>
    <alternativeName>
        <fullName evidence="6">Actin aminopeptidase ACTMAP</fullName>
    </alternativeName>
</protein>
<feature type="compositionally biased region" description="Pro residues" evidence="11">
    <location>
        <begin position="49"/>
        <end position="60"/>
    </location>
</feature>
<dbReference type="GO" id="GO:0016485">
    <property type="term" value="P:protein processing"/>
    <property type="evidence" value="ECO:0007669"/>
    <property type="project" value="Ensembl"/>
</dbReference>
<comment type="catalytic activity">
    <reaction evidence="8">
        <text>N-terminal N(alpha)-acetyl-L-cysteinyl-L-aspartyl-[protein] + H2O = N-terminal L-aspartyl-[protein] + N-acetyl-L-cysteine</text>
        <dbReference type="Rhea" id="RHEA:74579"/>
        <dbReference type="Rhea" id="RHEA-COMP:12669"/>
        <dbReference type="Rhea" id="RHEA-COMP:18395"/>
        <dbReference type="ChEBI" id="CHEBI:15377"/>
        <dbReference type="ChEBI" id="CHEBI:64720"/>
        <dbReference type="ChEBI" id="CHEBI:78236"/>
        <dbReference type="ChEBI" id="CHEBI:193599"/>
    </reaction>
    <physiologicalReaction direction="left-to-right" evidence="8">
        <dbReference type="Rhea" id="RHEA:74580"/>
    </physiologicalReaction>
</comment>
<dbReference type="Pfam" id="PF21646">
    <property type="entry name" value="ACTMAP-like_C"/>
    <property type="match status" value="1"/>
</dbReference>
<evidence type="ECO:0000313" key="12">
    <source>
        <dbReference type="Ensembl" id="ENSBTAP00000084483.1"/>
    </source>
</evidence>
<evidence type="ECO:0000256" key="10">
    <source>
        <dbReference type="ARBA" id="ARBA00093265"/>
    </source>
</evidence>
<feature type="region of interest" description="Disordered" evidence="11">
    <location>
        <begin position="1"/>
        <end position="64"/>
    </location>
</feature>
<reference evidence="12" key="1">
    <citation type="submission" date="2018-03" db="EMBL/GenBank/DDBJ databases">
        <title>ARS-UCD1.2.</title>
        <authorList>
            <person name="Rosen B.D."/>
            <person name="Bickhart D.M."/>
            <person name="Koren S."/>
            <person name="Schnabel R.D."/>
            <person name="Hall R."/>
            <person name="Zimin A."/>
            <person name="Dreischer C."/>
            <person name="Schultheiss S."/>
            <person name="Schroeder S.G."/>
            <person name="Elsik C.G."/>
            <person name="Couldrey C."/>
            <person name="Liu G.E."/>
            <person name="Van Tassell C.P."/>
            <person name="Phillippy A.M."/>
            <person name="Smith T.P.L."/>
            <person name="Medrano J.F."/>
        </authorList>
    </citation>
    <scope>NUCLEOTIDE SEQUENCE [LARGE SCALE GENOMIC DNA]</scope>
    <source>
        <strain evidence="12">Hereford</strain>
    </source>
</reference>
<gene>
    <name evidence="12" type="primary">ACTMAP</name>
</gene>
<name>A0AAA9SKS7_BOVIN</name>
<comment type="catalytic activity">
    <reaction evidence="9">
        <text>N-terminal N(alpha)-acetyl-L-methionyl-L-aspartyl-[protein] + H2O = N-terminal L-aspartyl-[protein] + N-acetyl-L-methionine</text>
        <dbReference type="Rhea" id="RHEA:74571"/>
        <dbReference type="Rhea" id="RHEA-COMP:12669"/>
        <dbReference type="Rhea" id="RHEA-COMP:12693"/>
        <dbReference type="ChEBI" id="CHEBI:15377"/>
        <dbReference type="ChEBI" id="CHEBI:64720"/>
        <dbReference type="ChEBI" id="CHEBI:71670"/>
        <dbReference type="ChEBI" id="CHEBI:133063"/>
    </reaction>
    <physiologicalReaction direction="left-to-right" evidence="9">
        <dbReference type="Rhea" id="RHEA:74572"/>
    </physiologicalReaction>
</comment>
<reference evidence="12" key="3">
    <citation type="submission" date="2025-09" db="UniProtKB">
        <authorList>
            <consortium name="Ensembl"/>
        </authorList>
    </citation>
    <scope>IDENTIFICATION</scope>
    <source>
        <strain evidence="12">Hereford</strain>
    </source>
</reference>
<evidence type="ECO:0000256" key="5">
    <source>
        <dbReference type="ARBA" id="ARBA00034848"/>
    </source>
</evidence>
<dbReference type="GeneTree" id="ENSGT00390000012368"/>
<evidence type="ECO:0000256" key="3">
    <source>
        <dbReference type="ARBA" id="ARBA00022801"/>
    </source>
</evidence>
<sequence length="435" mass="47270">MISPCSPPLEPPVPPPETPASQALSIPLPPLPLNLPELAFPPSSFQASVPPPPPLPPPPRTTGFAPPHVFGLEKSQLLKEALERAGPAPGSREDVKRLLKLHKDRFRSDLQWILFCADLPSLIQEGPQCGLVALWMAGTLLAPPGGTPLERLVQVAMERGYTAQGEMFSVADMGRLAQEALGCQAEVLCGGLGGPNRDHVLQHIVAGHPLLIPYDEDFNHEPCQRRGHKAHWAVSAGVLLGVQHVPSLGYSEDPELPGLFHPVPGTPHQPPSLPEEGSPGAVYLLAKQGKSWHHQLWDYDQVRDSNLQLTDFSPSRAADGRDVFMSSRRSLLKHEPWTSWRSTGQDSVQGARVLIPGWELRSCMPHGVAKNKTQTQTTFHHCPLEKLPEPPVCSLCSILLAHPSLPHPRFFLLILSATSGVSGAWGVLCLHPALH</sequence>
<comment type="similarity">
    <text evidence="4">Belongs to the ACTMAP family.</text>
</comment>
<feature type="compositionally biased region" description="Pro residues" evidence="11">
    <location>
        <begin position="1"/>
        <end position="18"/>
    </location>
</feature>
<evidence type="ECO:0000256" key="4">
    <source>
        <dbReference type="ARBA" id="ARBA00034725"/>
    </source>
</evidence>
<evidence type="ECO:0000256" key="11">
    <source>
        <dbReference type="SAM" id="MobiDB-lite"/>
    </source>
</evidence>
<accession>A0AAA9SKS7</accession>
<dbReference type="Proteomes" id="UP000009136">
    <property type="component" value="Chromosome 18"/>
</dbReference>
<dbReference type="InterPro" id="IPR040043">
    <property type="entry name" value="ACTMAP"/>
</dbReference>
<proteinExistence type="inferred from homology"/>
<keyword evidence="13" id="KW-1185">Reference proteome</keyword>
<evidence type="ECO:0000256" key="7">
    <source>
        <dbReference type="ARBA" id="ARBA00047999"/>
    </source>
</evidence>
<keyword evidence="1" id="KW-0031">Aminopeptidase</keyword>